<evidence type="ECO:0000256" key="2">
    <source>
        <dbReference type="ARBA" id="ARBA00022737"/>
    </source>
</evidence>
<dbReference type="PANTHER" id="PTHR48000">
    <property type="entry name" value="OS09G0431300 PROTEIN"/>
    <property type="match status" value="1"/>
</dbReference>
<dbReference type="SMART" id="SM00717">
    <property type="entry name" value="SANT"/>
    <property type="match status" value="2"/>
</dbReference>
<keyword evidence="3" id="KW-0805">Transcription regulation</keyword>
<dbReference type="STRING" id="3750.A0A498JBP4"/>
<comment type="subcellular location">
    <subcellularLocation>
        <location evidence="1">Nucleus</location>
    </subcellularLocation>
</comment>
<feature type="domain" description="HTH myb-type" evidence="9">
    <location>
        <begin position="63"/>
        <end position="117"/>
    </location>
</feature>
<sequence>MGRAPCCDKANVKRGPWSPEEDAKLKSYIEQHGTGGNWIALPQKIGLKRCGKSCRLRWLNYLRPNIRHGGFSEEEDNIICSLYISIGSRWSIIAAQLPGRTDNDIKNYWNTRLKKKLLGRQRKEHQLARKSGLVKQDIIKRSGGVGGNSTNSHSAVPATDDQNPYWPELPVLAAPTVLPQQQQQPSFNDHASLRKMLIKLGGRFSSDINHNHETNQVIQGRPTNIQPTYQVLDDDNNSSYAAAAATTQQMDEHYSGKNMQSLLIPRCGIHALNNSSPSLSNSDVISPHQFAQTHYIVNTDNIDGPGNGIMNNMFQGQGGDYETDQLKEMAVYNNNDNQQRFDGLEFFCGEDMMVMNNSITSSYGESIGWGEILGYPPVASSSDDYHDSMDRLMPATPSQECGFANDQTNQTPSMAIPASILSPPSATPKFSINLFKQNQFRFRTSFPPSRVKAVSSTAQFGEPNKENKQKLQIKSTFVKEKLWEAVPAPVKELPWRKAADTALEQLLLLGKKALIWSFVTFGTLSFLSDIIFSISRNYELVIPFGLFVGCFLTDVLKETLQQVLPRSEANANEIEKHLLGISCFFAAVKFVSAGLPMQARVFLLHVANGGFLQVLWLWRGLFKEREDDGVDDSNSSLVMDVKS</sequence>
<dbReference type="GO" id="GO:0003677">
    <property type="term" value="F:DNA binding"/>
    <property type="evidence" value="ECO:0007669"/>
    <property type="project" value="UniProtKB-KW"/>
</dbReference>
<proteinExistence type="predicted"/>
<keyword evidence="2" id="KW-0677">Repeat</keyword>
<protein>
    <recommendedName>
        <fullName evidence="12">MYB domain class transcription factor</fullName>
    </recommendedName>
</protein>
<dbReference type="PROSITE" id="PS51294">
    <property type="entry name" value="HTH_MYB"/>
    <property type="match status" value="2"/>
</dbReference>
<dbReference type="EMBL" id="RDQH01000334">
    <property type="protein sequence ID" value="RXH91524.1"/>
    <property type="molecule type" value="Genomic_DNA"/>
</dbReference>
<evidence type="ECO:0000256" key="4">
    <source>
        <dbReference type="ARBA" id="ARBA00023125"/>
    </source>
</evidence>
<evidence type="ECO:0000256" key="7">
    <source>
        <dbReference type="SAM" id="MobiDB-lite"/>
    </source>
</evidence>
<dbReference type="AlphaFoldDB" id="A0A498JBP4"/>
<dbReference type="InterPro" id="IPR001005">
    <property type="entry name" value="SANT/Myb"/>
</dbReference>
<evidence type="ECO:0000259" key="9">
    <source>
        <dbReference type="PROSITE" id="PS51294"/>
    </source>
</evidence>
<dbReference type="Gene3D" id="1.10.10.60">
    <property type="entry name" value="Homeodomain-like"/>
    <property type="match status" value="2"/>
</dbReference>
<keyword evidence="4" id="KW-0238">DNA-binding</keyword>
<evidence type="ECO:0000259" key="8">
    <source>
        <dbReference type="PROSITE" id="PS50090"/>
    </source>
</evidence>
<dbReference type="Proteomes" id="UP000290289">
    <property type="component" value="Chromosome 8"/>
</dbReference>
<dbReference type="PROSITE" id="PS50090">
    <property type="entry name" value="MYB_LIKE"/>
    <property type="match status" value="2"/>
</dbReference>
<evidence type="ECO:0008006" key="12">
    <source>
        <dbReference type="Google" id="ProtNLM"/>
    </source>
</evidence>
<comment type="caution">
    <text evidence="10">The sequence shown here is derived from an EMBL/GenBank/DDBJ whole genome shotgun (WGS) entry which is preliminary data.</text>
</comment>
<dbReference type="FunFam" id="1.10.10.60:FF:000283">
    <property type="entry name" value="Transcription factor RAX3"/>
    <property type="match status" value="1"/>
</dbReference>
<dbReference type="FunFam" id="1.10.10.60:FF:000015">
    <property type="entry name" value="Transcription factor RAX3"/>
    <property type="match status" value="1"/>
</dbReference>
<feature type="region of interest" description="Disordered" evidence="7">
    <location>
        <begin position="140"/>
        <end position="160"/>
    </location>
</feature>
<evidence type="ECO:0000256" key="3">
    <source>
        <dbReference type="ARBA" id="ARBA00023015"/>
    </source>
</evidence>
<name>A0A498JBP4_MALDO</name>
<dbReference type="GO" id="GO:0005634">
    <property type="term" value="C:nucleus"/>
    <property type="evidence" value="ECO:0007669"/>
    <property type="project" value="UniProtKB-SubCell"/>
</dbReference>
<dbReference type="InterPro" id="IPR017930">
    <property type="entry name" value="Myb_dom"/>
</dbReference>
<feature type="domain" description="Myb-like" evidence="8">
    <location>
        <begin position="63"/>
        <end position="113"/>
    </location>
</feature>
<keyword evidence="11" id="KW-1185">Reference proteome</keyword>
<dbReference type="SUPFAM" id="SSF46689">
    <property type="entry name" value="Homeodomain-like"/>
    <property type="match status" value="1"/>
</dbReference>
<dbReference type="Pfam" id="PF00249">
    <property type="entry name" value="Myb_DNA-binding"/>
    <property type="match status" value="2"/>
</dbReference>
<gene>
    <name evidence="10" type="ORF">DVH24_020547</name>
</gene>
<dbReference type="InterPro" id="IPR009057">
    <property type="entry name" value="Homeodomain-like_sf"/>
</dbReference>
<evidence type="ECO:0000256" key="1">
    <source>
        <dbReference type="ARBA" id="ARBA00004123"/>
    </source>
</evidence>
<feature type="domain" description="Myb-like" evidence="8">
    <location>
        <begin position="9"/>
        <end position="62"/>
    </location>
</feature>
<dbReference type="CDD" id="cd00167">
    <property type="entry name" value="SANT"/>
    <property type="match status" value="2"/>
</dbReference>
<evidence type="ECO:0000313" key="10">
    <source>
        <dbReference type="EMBL" id="RXH91524.1"/>
    </source>
</evidence>
<evidence type="ECO:0000256" key="5">
    <source>
        <dbReference type="ARBA" id="ARBA00023163"/>
    </source>
</evidence>
<keyword evidence="6" id="KW-0539">Nucleus</keyword>
<reference evidence="10 11" key="1">
    <citation type="submission" date="2018-10" db="EMBL/GenBank/DDBJ databases">
        <title>A high-quality apple genome assembly.</title>
        <authorList>
            <person name="Hu J."/>
        </authorList>
    </citation>
    <scope>NUCLEOTIDE SEQUENCE [LARGE SCALE GENOMIC DNA]</scope>
    <source>
        <strain evidence="11">cv. HFTH1</strain>
        <tissue evidence="10">Young leaf</tissue>
    </source>
</reference>
<dbReference type="PANTHER" id="PTHR48000:SF67">
    <property type="entry name" value="MYB-LIKE DNA-BINDING DOMAIN CONTAINING PROTEIN, EXPRESSED"/>
    <property type="match status" value="1"/>
</dbReference>
<evidence type="ECO:0000313" key="11">
    <source>
        <dbReference type="Proteomes" id="UP000290289"/>
    </source>
</evidence>
<accession>A0A498JBP4</accession>
<evidence type="ECO:0000256" key="6">
    <source>
        <dbReference type="ARBA" id="ARBA00023242"/>
    </source>
</evidence>
<organism evidence="10 11">
    <name type="scientific">Malus domestica</name>
    <name type="common">Apple</name>
    <name type="synonym">Pyrus malus</name>
    <dbReference type="NCBI Taxonomy" id="3750"/>
    <lineage>
        <taxon>Eukaryota</taxon>
        <taxon>Viridiplantae</taxon>
        <taxon>Streptophyta</taxon>
        <taxon>Embryophyta</taxon>
        <taxon>Tracheophyta</taxon>
        <taxon>Spermatophyta</taxon>
        <taxon>Magnoliopsida</taxon>
        <taxon>eudicotyledons</taxon>
        <taxon>Gunneridae</taxon>
        <taxon>Pentapetalae</taxon>
        <taxon>rosids</taxon>
        <taxon>fabids</taxon>
        <taxon>Rosales</taxon>
        <taxon>Rosaceae</taxon>
        <taxon>Amygdaloideae</taxon>
        <taxon>Maleae</taxon>
        <taxon>Malus</taxon>
    </lineage>
</organism>
<feature type="domain" description="HTH myb-type" evidence="9">
    <location>
        <begin position="9"/>
        <end position="62"/>
    </location>
</feature>
<keyword evidence="5" id="KW-0804">Transcription</keyword>